<proteinExistence type="predicted"/>
<name>A0ABN2AX10_9ACTN</name>
<sequence>MWGCDVLMRFNERGFDGFVLWPEGDAAEQARRFGEEVAPAVRERIG</sequence>
<evidence type="ECO:0000313" key="1">
    <source>
        <dbReference type="EMBL" id="GAA1528344.1"/>
    </source>
</evidence>
<keyword evidence="2" id="KW-1185">Reference proteome</keyword>
<evidence type="ECO:0000313" key="2">
    <source>
        <dbReference type="Proteomes" id="UP001500363"/>
    </source>
</evidence>
<evidence type="ECO:0008006" key="3">
    <source>
        <dbReference type="Google" id="ProtNLM"/>
    </source>
</evidence>
<reference evidence="1 2" key="1">
    <citation type="journal article" date="2019" name="Int. J. Syst. Evol. Microbiol.">
        <title>The Global Catalogue of Microorganisms (GCM) 10K type strain sequencing project: providing services to taxonomists for standard genome sequencing and annotation.</title>
        <authorList>
            <consortium name="The Broad Institute Genomics Platform"/>
            <consortium name="The Broad Institute Genome Sequencing Center for Infectious Disease"/>
            <person name="Wu L."/>
            <person name="Ma J."/>
        </authorList>
    </citation>
    <scope>NUCLEOTIDE SEQUENCE [LARGE SCALE GENOMIC DNA]</scope>
    <source>
        <strain evidence="1 2">JCM 14303</strain>
    </source>
</reference>
<accession>A0ABN2AX10</accession>
<gene>
    <name evidence="1" type="ORF">GCM10009741_32730</name>
</gene>
<dbReference type="Gene3D" id="3.20.20.30">
    <property type="entry name" value="Luciferase-like domain"/>
    <property type="match status" value="1"/>
</dbReference>
<dbReference type="Proteomes" id="UP001500363">
    <property type="component" value="Unassembled WGS sequence"/>
</dbReference>
<organism evidence="1 2">
    <name type="scientific">Kribbella lupini</name>
    <dbReference type="NCBI Taxonomy" id="291602"/>
    <lineage>
        <taxon>Bacteria</taxon>
        <taxon>Bacillati</taxon>
        <taxon>Actinomycetota</taxon>
        <taxon>Actinomycetes</taxon>
        <taxon>Propionibacteriales</taxon>
        <taxon>Kribbellaceae</taxon>
        <taxon>Kribbella</taxon>
    </lineage>
</organism>
<dbReference type="EMBL" id="BAAANC010000002">
    <property type="protein sequence ID" value="GAA1528344.1"/>
    <property type="molecule type" value="Genomic_DNA"/>
</dbReference>
<comment type="caution">
    <text evidence="1">The sequence shown here is derived from an EMBL/GenBank/DDBJ whole genome shotgun (WGS) entry which is preliminary data.</text>
</comment>
<protein>
    <recommendedName>
        <fullName evidence="3">Luciferase-like monooxygenase</fullName>
    </recommendedName>
</protein>
<dbReference type="InterPro" id="IPR036661">
    <property type="entry name" value="Luciferase-like_sf"/>
</dbReference>
<dbReference type="SUPFAM" id="SSF51679">
    <property type="entry name" value="Bacterial luciferase-like"/>
    <property type="match status" value="1"/>
</dbReference>